<protein>
    <submittedName>
        <fullName evidence="2">Uncharacterized protein</fullName>
    </submittedName>
</protein>
<name>A0A2U1M9B8_ARTAN</name>
<dbReference type="InterPro" id="IPR051848">
    <property type="entry name" value="PGIP"/>
</dbReference>
<proteinExistence type="predicted"/>
<dbReference type="PANTHER" id="PTHR48059">
    <property type="entry name" value="POLYGALACTURONASE INHIBITOR 1"/>
    <property type="match status" value="1"/>
</dbReference>
<evidence type="ECO:0000313" key="2">
    <source>
        <dbReference type="EMBL" id="PWA57854.1"/>
    </source>
</evidence>
<reference evidence="2 3" key="1">
    <citation type="journal article" date="2018" name="Mol. Plant">
        <title>The genome of Artemisia annua provides insight into the evolution of Asteraceae family and artemisinin biosynthesis.</title>
        <authorList>
            <person name="Shen Q."/>
            <person name="Zhang L."/>
            <person name="Liao Z."/>
            <person name="Wang S."/>
            <person name="Yan T."/>
            <person name="Shi P."/>
            <person name="Liu M."/>
            <person name="Fu X."/>
            <person name="Pan Q."/>
            <person name="Wang Y."/>
            <person name="Lv Z."/>
            <person name="Lu X."/>
            <person name="Zhang F."/>
            <person name="Jiang W."/>
            <person name="Ma Y."/>
            <person name="Chen M."/>
            <person name="Hao X."/>
            <person name="Li L."/>
            <person name="Tang Y."/>
            <person name="Lv G."/>
            <person name="Zhou Y."/>
            <person name="Sun X."/>
            <person name="Brodelius P.E."/>
            <person name="Rose J.K.C."/>
            <person name="Tang K."/>
        </authorList>
    </citation>
    <scope>NUCLEOTIDE SEQUENCE [LARGE SCALE GENOMIC DNA]</scope>
    <source>
        <strain evidence="3">cv. Huhao1</strain>
        <tissue evidence="2">Leaf</tissue>
    </source>
</reference>
<dbReference type="STRING" id="35608.A0A2U1M9B8"/>
<dbReference type="Proteomes" id="UP000245207">
    <property type="component" value="Unassembled WGS sequence"/>
</dbReference>
<gene>
    <name evidence="2" type="ORF">CTI12_AA405920</name>
</gene>
<comment type="caution">
    <text evidence="2">The sequence shown here is derived from an EMBL/GenBank/DDBJ whole genome shotgun (WGS) entry which is preliminary data.</text>
</comment>
<dbReference type="EMBL" id="PKPP01006049">
    <property type="protein sequence ID" value="PWA57854.1"/>
    <property type="molecule type" value="Genomic_DNA"/>
</dbReference>
<dbReference type="Pfam" id="PF00560">
    <property type="entry name" value="LRR_1"/>
    <property type="match status" value="2"/>
</dbReference>
<dbReference type="SUPFAM" id="SSF52058">
    <property type="entry name" value="L domain-like"/>
    <property type="match status" value="1"/>
</dbReference>
<dbReference type="InterPro" id="IPR032675">
    <property type="entry name" value="LRR_dom_sf"/>
</dbReference>
<dbReference type="InterPro" id="IPR001611">
    <property type="entry name" value="Leu-rich_rpt"/>
</dbReference>
<comment type="subcellular location">
    <subcellularLocation>
        <location evidence="1">Cell envelope</location>
    </subcellularLocation>
</comment>
<dbReference type="OrthoDB" id="676979at2759"/>
<evidence type="ECO:0000313" key="3">
    <source>
        <dbReference type="Proteomes" id="UP000245207"/>
    </source>
</evidence>
<dbReference type="Gene3D" id="3.80.10.10">
    <property type="entry name" value="Ribonuclease Inhibitor"/>
    <property type="match status" value="1"/>
</dbReference>
<organism evidence="2 3">
    <name type="scientific">Artemisia annua</name>
    <name type="common">Sweet wormwood</name>
    <dbReference type="NCBI Taxonomy" id="35608"/>
    <lineage>
        <taxon>Eukaryota</taxon>
        <taxon>Viridiplantae</taxon>
        <taxon>Streptophyta</taxon>
        <taxon>Embryophyta</taxon>
        <taxon>Tracheophyta</taxon>
        <taxon>Spermatophyta</taxon>
        <taxon>Magnoliopsida</taxon>
        <taxon>eudicotyledons</taxon>
        <taxon>Gunneridae</taxon>
        <taxon>Pentapetalae</taxon>
        <taxon>asterids</taxon>
        <taxon>campanulids</taxon>
        <taxon>Asterales</taxon>
        <taxon>Asteraceae</taxon>
        <taxon>Asteroideae</taxon>
        <taxon>Anthemideae</taxon>
        <taxon>Artemisiinae</taxon>
        <taxon>Artemisia</taxon>
    </lineage>
</organism>
<sequence>MLNKNAVLQLLYKQLSGSVPKCGSLKNLNVLALQYNQITGAIPATLGNLGTLQRLDLSFSRLFGSIPMKIADAPLFVDHLSYS</sequence>
<evidence type="ECO:0000256" key="1">
    <source>
        <dbReference type="ARBA" id="ARBA00004196"/>
    </source>
</evidence>
<dbReference type="AlphaFoldDB" id="A0A2U1M9B8"/>
<dbReference type="PANTHER" id="PTHR48059:SF30">
    <property type="entry name" value="OS06G0587000 PROTEIN"/>
    <property type="match status" value="1"/>
</dbReference>
<accession>A0A2U1M9B8</accession>
<keyword evidence="3" id="KW-1185">Reference proteome</keyword>